<dbReference type="AlphaFoldDB" id="A0A814J7S4"/>
<dbReference type="Proteomes" id="UP000663879">
    <property type="component" value="Unassembled WGS sequence"/>
</dbReference>
<evidence type="ECO:0000313" key="2">
    <source>
        <dbReference type="Proteomes" id="UP000663879"/>
    </source>
</evidence>
<keyword evidence="2" id="KW-1185">Reference proteome</keyword>
<proteinExistence type="predicted"/>
<comment type="caution">
    <text evidence="1">The sequence shown here is derived from an EMBL/GenBank/DDBJ whole genome shotgun (WGS) entry which is preliminary data.</text>
</comment>
<evidence type="ECO:0000313" key="1">
    <source>
        <dbReference type="EMBL" id="CAF1032306.1"/>
    </source>
</evidence>
<name>A0A814J7S4_9BILA</name>
<protein>
    <submittedName>
        <fullName evidence="1">Uncharacterized protein</fullName>
    </submittedName>
</protein>
<gene>
    <name evidence="1" type="ORF">OXX778_LOCUS17929</name>
</gene>
<accession>A0A814J7S4</accession>
<sequence length="223" mass="25551">MTHQNSTPHVQYSSTPSRINLPKVTNLFTSKSSITIVHKSPLPISSFPSSQSPYSPNLTLDKQKKRINPENLESVNIKRIKIDHVNELTSSLNTNKIKKNSHCKHCFRSDHLRITSINCLRNKNNPNFIPFDILIEQPVPPQDQSELLEYTINTQDPIVNNVNNNVASKNNSNITHKSSCLLEIPEPKNNNPRIRTPEQIINNRNIAKKNYQKKTRFERNSKA</sequence>
<dbReference type="EMBL" id="CAJNOC010004746">
    <property type="protein sequence ID" value="CAF1032306.1"/>
    <property type="molecule type" value="Genomic_DNA"/>
</dbReference>
<organism evidence="1 2">
    <name type="scientific">Brachionus calyciflorus</name>
    <dbReference type="NCBI Taxonomy" id="104777"/>
    <lineage>
        <taxon>Eukaryota</taxon>
        <taxon>Metazoa</taxon>
        <taxon>Spiralia</taxon>
        <taxon>Gnathifera</taxon>
        <taxon>Rotifera</taxon>
        <taxon>Eurotatoria</taxon>
        <taxon>Monogononta</taxon>
        <taxon>Pseudotrocha</taxon>
        <taxon>Ploima</taxon>
        <taxon>Brachionidae</taxon>
        <taxon>Brachionus</taxon>
    </lineage>
</organism>
<reference evidence="1" key="1">
    <citation type="submission" date="2021-02" db="EMBL/GenBank/DDBJ databases">
        <authorList>
            <person name="Nowell W R."/>
        </authorList>
    </citation>
    <scope>NUCLEOTIDE SEQUENCE</scope>
    <source>
        <strain evidence="1">Ploen Becks lab</strain>
    </source>
</reference>